<feature type="transmembrane region" description="Helical" evidence="1">
    <location>
        <begin position="178"/>
        <end position="203"/>
    </location>
</feature>
<sequence length="689" mass="75533">MPEPEDVTTRVERPWDDGRDTPETVVALLAGEAVERLGLSSDVSARLQHRVVEDREALLRTAADEQAAYEERLAKHLPYARRAARGAAWWVGGRMAYFTGLAALWLGPFLFVWHAAGALGIGPWWRVPLLPLALVLLPLFRSDSEWAGWAFSVLGTVTTFGGIGAQFATWYVLPNGNFSGVSVLATMGYVLASGGLLVAGLFLSQEFHDGPTRVTTQRAFDLWVEALYGRGILPATAEATNDPGPVYDTYLTAPTRSYVDPRTAVDFDTASTAEVRWLSSRAKGSFALAGPRGSGKSTLMDLWCSGRFLPSRVPTLSVKVDAPVGYEPRDFLVHLFGRLCDAVERYAPAEPERKWWHRSAPERADDLGRLARAAREKIRHLESRTVEREVGADVSWLAAKLSGKRKTSVKRDDLPLTHPDLVDEFRSFLRTTAAAVGKDGGKVLIGVDELDRIDDGDRAARFLNELKAVFDVPHCLFLVSVSDDALADFELAGMGMRTAFDSAFDAVVRVDYLTHDEARTLLNRRVVNLPEQFAALAYVLSGGLARELVRVVEVIATHGGDLPTTARLLVDRQLARTARAATDRLTRLPDRRAGAKLIPLLDTTPTDLRTYAATLDATPVNAQAEPTKADVVAMVEFLATLTDLFTHTLDRPRTQAHPFNTLAQARRYLGANPYAARELIATATRSAPA</sequence>
<dbReference type="EMBL" id="BSSD01000001">
    <property type="protein sequence ID" value="GLW90559.1"/>
    <property type="molecule type" value="Genomic_DNA"/>
</dbReference>
<evidence type="ECO:0000313" key="3">
    <source>
        <dbReference type="Proteomes" id="UP001165042"/>
    </source>
</evidence>
<protein>
    <recommendedName>
        <fullName evidence="4">KAP family P-loop domain-containing protein</fullName>
    </recommendedName>
</protein>
<name>A0A9W6V837_9PSEU</name>
<evidence type="ECO:0000256" key="1">
    <source>
        <dbReference type="SAM" id="Phobius"/>
    </source>
</evidence>
<dbReference type="SUPFAM" id="SSF52540">
    <property type="entry name" value="P-loop containing nucleoside triphosphate hydrolases"/>
    <property type="match status" value="1"/>
</dbReference>
<gene>
    <name evidence="2" type="ORF">Aglo03_13750</name>
</gene>
<accession>A0A9W6V837</accession>
<feature type="transmembrane region" description="Helical" evidence="1">
    <location>
        <begin position="95"/>
        <end position="116"/>
    </location>
</feature>
<keyword evidence="3" id="KW-1185">Reference proteome</keyword>
<organism evidence="2 3">
    <name type="scientific">Actinokineospora globicatena</name>
    <dbReference type="NCBI Taxonomy" id="103729"/>
    <lineage>
        <taxon>Bacteria</taxon>
        <taxon>Bacillati</taxon>
        <taxon>Actinomycetota</taxon>
        <taxon>Actinomycetes</taxon>
        <taxon>Pseudonocardiales</taxon>
        <taxon>Pseudonocardiaceae</taxon>
        <taxon>Actinokineospora</taxon>
    </lineage>
</organism>
<dbReference type="AlphaFoldDB" id="A0A9W6V837"/>
<evidence type="ECO:0008006" key="4">
    <source>
        <dbReference type="Google" id="ProtNLM"/>
    </source>
</evidence>
<keyword evidence="1" id="KW-0812">Transmembrane</keyword>
<proteinExistence type="predicted"/>
<dbReference type="Proteomes" id="UP001165042">
    <property type="component" value="Unassembled WGS sequence"/>
</dbReference>
<keyword evidence="1" id="KW-0472">Membrane</keyword>
<comment type="caution">
    <text evidence="2">The sequence shown here is derived from an EMBL/GenBank/DDBJ whole genome shotgun (WGS) entry which is preliminary data.</text>
</comment>
<evidence type="ECO:0000313" key="2">
    <source>
        <dbReference type="EMBL" id="GLW90559.1"/>
    </source>
</evidence>
<feature type="transmembrane region" description="Helical" evidence="1">
    <location>
        <begin position="147"/>
        <end position="172"/>
    </location>
</feature>
<keyword evidence="1" id="KW-1133">Transmembrane helix</keyword>
<reference evidence="2" key="1">
    <citation type="submission" date="2023-02" db="EMBL/GenBank/DDBJ databases">
        <title>Actinokineospora globicatena NBRC 15670.</title>
        <authorList>
            <person name="Ichikawa N."/>
            <person name="Sato H."/>
            <person name="Tonouchi N."/>
        </authorList>
    </citation>
    <scope>NUCLEOTIDE SEQUENCE</scope>
    <source>
        <strain evidence="2">NBRC 15670</strain>
    </source>
</reference>
<dbReference type="InterPro" id="IPR027417">
    <property type="entry name" value="P-loop_NTPase"/>
</dbReference>